<protein>
    <recommendedName>
        <fullName evidence="7">Phosphodiesterase</fullName>
        <ecNumber evidence="7">3.1.4.-</ecNumber>
    </recommendedName>
</protein>
<keyword evidence="3" id="KW-0114">cAMP</keyword>
<accession>A0AAN0JEH7</accession>
<dbReference type="Pfam" id="PF18100">
    <property type="entry name" value="PDE4_UCR"/>
    <property type="match status" value="1"/>
</dbReference>
<feature type="binding site" evidence="6">
    <location>
        <position position="499"/>
    </location>
    <ligand>
        <name>Zn(2+)</name>
        <dbReference type="ChEBI" id="CHEBI:29105"/>
        <label>1</label>
    </ligand>
</feature>
<sequence length="819" mass="92281">MMPGISVNLPSPPNVGPRETEWPDDSCKRGNVTAVNHRQEELRRRSTSPFLRPMDSPVVTRPNRLLDEDRYYRRGSSGTIESRGMNRSRSVIIRLQVPRGQQASSQRAFRGESANEDQFRGRSTTYSGPPTSGGSSPSSFRRVPSPMTTRAPLRATREGQLSPVTSEVEVSLPPEKEGGAEGGTSDEELPDLSPTFARSNPHLFSSRRNSFLYQSDNEDSPPLIVANNPMSRASSISSHLQEEGASPFVTPFAQILATLYRIRAQYIKLTHPPISDHRRRSRGSGLDVVHEESEELSPEEYQALALTTLDELDWCLHRLETVNSAKSVGNMAQDKFKRLLSRELSHMSERSRSGQFVAEWVSTITGNAQDRSDEIDKALESLSVVDTSLGLEVAKTKGRLSAARSTSVTDQVARFGVVSVFNEEKLQAFINNSFHRWEFDAFELNFLTLEQPLVVCAYTIFTHRGLFVEFKMSKTNFLNFMVAIENTYWKQNPYHNSIHAADVMQAVNYLLNATVLENVFSPLEILAVLIAAAVHDVDHPGTTNQFLINSNDDLAIMYNDESILENHHLAVAFKLLNDPSCNFLGNIEKAQMKALRKVIIDTVLATDMSKHFQHLGELKTMVETKMVTNGGVLQVEKYSDRSEHKDIRKVGEKRQYSSLEKNSILQCLVHCADLSNTAKPVEIASQWAHRIMEESFKQGDQEKKLGLDISPLGDRDNVSIEKCQVTFIDYIVFPLWETWGELVYPDAQVIIDHLSRTRDYWYQRSLKIEEEEGEEKEKEGAKDGAEGATPELLSPEATKQRRLSYKTAKNNMKLHDSIK</sequence>
<dbReference type="SUPFAM" id="SSF109604">
    <property type="entry name" value="HD-domain/PDEase-like"/>
    <property type="match status" value="1"/>
</dbReference>
<keyword evidence="11" id="KW-1185">Reference proteome</keyword>
<evidence type="ECO:0000313" key="11">
    <source>
        <dbReference type="Proteomes" id="UP000007879"/>
    </source>
</evidence>
<name>A0AAN0JEH7_AMPQE</name>
<comment type="cofactor">
    <cofactor evidence="7">
        <name>a divalent metal cation</name>
        <dbReference type="ChEBI" id="CHEBI:60240"/>
    </cofactor>
    <text evidence="7">Binds 2 divalent metal cations per subunit. Site 1 may preferentially bind zinc ions, while site 2 has a preference for magnesium and/or manganese ions.</text>
</comment>
<dbReference type="Pfam" id="PF00233">
    <property type="entry name" value="PDEase_I"/>
    <property type="match status" value="1"/>
</dbReference>
<dbReference type="GeneID" id="100639323"/>
<dbReference type="Gene3D" id="1.10.1300.10">
    <property type="entry name" value="3'5'-cyclic nucleotide phosphodiesterase, catalytic domain"/>
    <property type="match status" value="1"/>
</dbReference>
<dbReference type="GO" id="GO:0007165">
    <property type="term" value="P:signal transduction"/>
    <property type="evidence" value="ECO:0007669"/>
    <property type="project" value="InterPro"/>
</dbReference>
<dbReference type="RefSeq" id="XP_019855181.1">
    <property type="nucleotide sequence ID" value="XM_019999622.1"/>
</dbReference>
<dbReference type="AlphaFoldDB" id="A0AAN0JEH7"/>
<feature type="binding site" evidence="5">
    <location>
        <position position="673"/>
    </location>
    <ligand>
        <name>AMP</name>
        <dbReference type="ChEBI" id="CHEBI:456215"/>
    </ligand>
</feature>
<reference evidence="10" key="2">
    <citation type="submission" date="2024-06" db="UniProtKB">
        <authorList>
            <consortium name="EnsemblMetazoa"/>
        </authorList>
    </citation>
    <scope>IDENTIFICATION</scope>
</reference>
<feature type="compositionally biased region" description="Basic and acidic residues" evidence="8">
    <location>
        <begin position="775"/>
        <end position="785"/>
    </location>
</feature>
<evidence type="ECO:0000256" key="2">
    <source>
        <dbReference type="ARBA" id="ARBA00022801"/>
    </source>
</evidence>
<feature type="compositionally biased region" description="Low complexity" evidence="8">
    <location>
        <begin position="121"/>
        <end position="146"/>
    </location>
</feature>
<feature type="region of interest" description="Disordered" evidence="8">
    <location>
        <begin position="770"/>
        <end position="819"/>
    </location>
</feature>
<dbReference type="InterPro" id="IPR003607">
    <property type="entry name" value="HD/PDEase_dom"/>
</dbReference>
<evidence type="ECO:0000256" key="3">
    <source>
        <dbReference type="ARBA" id="ARBA00023149"/>
    </source>
</evidence>
<feature type="active site" description="Proton donor" evidence="4">
    <location>
        <position position="495"/>
    </location>
</feature>
<dbReference type="GO" id="GO:0004114">
    <property type="term" value="F:3',5'-cyclic-nucleotide phosphodiesterase activity"/>
    <property type="evidence" value="ECO:0007669"/>
    <property type="project" value="InterPro"/>
</dbReference>
<dbReference type="SMART" id="SM00471">
    <property type="entry name" value="HDc"/>
    <property type="match status" value="1"/>
</dbReference>
<dbReference type="CDD" id="cd00077">
    <property type="entry name" value="HDc"/>
    <property type="match status" value="1"/>
</dbReference>
<dbReference type="InterPro" id="IPR002073">
    <property type="entry name" value="PDEase_catalytic_dom"/>
</dbReference>
<dbReference type="GO" id="GO:0046872">
    <property type="term" value="F:metal ion binding"/>
    <property type="evidence" value="ECO:0007669"/>
    <property type="project" value="UniProtKB-KW"/>
</dbReference>
<feature type="domain" description="PDEase" evidence="9">
    <location>
        <begin position="418"/>
        <end position="768"/>
    </location>
</feature>
<keyword evidence="1 6" id="KW-0479">Metal-binding</keyword>
<keyword evidence="2 7" id="KW-0378">Hydrolase</keyword>
<proteinExistence type="inferred from homology"/>
<dbReference type="EC" id="3.1.4.-" evidence="7"/>
<dbReference type="InterPro" id="IPR036971">
    <property type="entry name" value="PDEase_catalytic_dom_sf"/>
</dbReference>
<dbReference type="InterPro" id="IPR040844">
    <property type="entry name" value="PDE4_UCR"/>
</dbReference>
<organism evidence="10 11">
    <name type="scientific">Amphimedon queenslandica</name>
    <name type="common">Sponge</name>
    <dbReference type="NCBI Taxonomy" id="400682"/>
    <lineage>
        <taxon>Eukaryota</taxon>
        <taxon>Metazoa</taxon>
        <taxon>Porifera</taxon>
        <taxon>Demospongiae</taxon>
        <taxon>Heteroscleromorpha</taxon>
        <taxon>Haplosclerida</taxon>
        <taxon>Niphatidae</taxon>
        <taxon>Amphimedon</taxon>
    </lineage>
</organism>
<feature type="binding site" evidence="6">
    <location>
        <position position="536"/>
    </location>
    <ligand>
        <name>Zn(2+)</name>
        <dbReference type="ChEBI" id="CHEBI:29105"/>
        <label>2</label>
    </ligand>
</feature>
<evidence type="ECO:0000256" key="6">
    <source>
        <dbReference type="PIRSR" id="PIRSR623088-3"/>
    </source>
</evidence>
<evidence type="ECO:0000256" key="7">
    <source>
        <dbReference type="RuleBase" id="RU363067"/>
    </source>
</evidence>
<feature type="binding site" evidence="6">
    <location>
        <position position="536"/>
    </location>
    <ligand>
        <name>Zn(2+)</name>
        <dbReference type="ChEBI" id="CHEBI:29105"/>
        <label>1</label>
    </ligand>
</feature>
<dbReference type="EnsemblMetazoa" id="XM_019999622.1">
    <property type="protein sequence ID" value="XP_019855181.1"/>
    <property type="gene ID" value="LOC100639323"/>
</dbReference>
<dbReference type="InterPro" id="IPR023088">
    <property type="entry name" value="PDEase"/>
</dbReference>
<feature type="region of interest" description="Disordered" evidence="8">
    <location>
        <begin position="96"/>
        <end position="201"/>
    </location>
</feature>
<evidence type="ECO:0000256" key="8">
    <source>
        <dbReference type="SAM" id="MobiDB-lite"/>
    </source>
</evidence>
<feature type="binding site" evidence="5">
    <location>
        <begin position="495"/>
        <end position="499"/>
    </location>
    <ligand>
        <name>AMP</name>
        <dbReference type="ChEBI" id="CHEBI:456215"/>
    </ligand>
</feature>
<evidence type="ECO:0000256" key="4">
    <source>
        <dbReference type="PIRSR" id="PIRSR623088-1"/>
    </source>
</evidence>
<feature type="region of interest" description="Disordered" evidence="8">
    <location>
        <begin position="1"/>
        <end position="59"/>
    </location>
</feature>
<dbReference type="InterPro" id="IPR023174">
    <property type="entry name" value="PDEase_CS"/>
</dbReference>
<feature type="compositionally biased region" description="Basic and acidic residues" evidence="8">
    <location>
        <begin position="18"/>
        <end position="28"/>
    </location>
</feature>
<reference evidence="11" key="1">
    <citation type="journal article" date="2010" name="Nature">
        <title>The Amphimedon queenslandica genome and the evolution of animal complexity.</title>
        <authorList>
            <person name="Srivastava M."/>
            <person name="Simakov O."/>
            <person name="Chapman J."/>
            <person name="Fahey B."/>
            <person name="Gauthier M.E."/>
            <person name="Mitros T."/>
            <person name="Richards G.S."/>
            <person name="Conaco C."/>
            <person name="Dacre M."/>
            <person name="Hellsten U."/>
            <person name="Larroux C."/>
            <person name="Putnam N.H."/>
            <person name="Stanke M."/>
            <person name="Adamska M."/>
            <person name="Darling A."/>
            <person name="Degnan S.M."/>
            <person name="Oakley T.H."/>
            <person name="Plachetzki D.C."/>
            <person name="Zhai Y."/>
            <person name="Adamski M."/>
            <person name="Calcino A."/>
            <person name="Cummins S.F."/>
            <person name="Goodstein D.M."/>
            <person name="Harris C."/>
            <person name="Jackson D.J."/>
            <person name="Leys S.P."/>
            <person name="Shu S."/>
            <person name="Woodcroft B.J."/>
            <person name="Vervoort M."/>
            <person name="Kosik K.S."/>
            <person name="Manning G."/>
            <person name="Degnan B.M."/>
            <person name="Rokhsar D.S."/>
        </authorList>
    </citation>
    <scope>NUCLEOTIDE SEQUENCE [LARGE SCALE GENOMIC DNA]</scope>
</reference>
<dbReference type="PANTHER" id="PTHR11347">
    <property type="entry name" value="CYCLIC NUCLEOTIDE PHOSPHODIESTERASE"/>
    <property type="match status" value="1"/>
</dbReference>
<evidence type="ECO:0000256" key="1">
    <source>
        <dbReference type="ARBA" id="ARBA00022723"/>
    </source>
</evidence>
<feature type="binding site" evidence="5">
    <location>
        <position position="724"/>
    </location>
    <ligand>
        <name>AMP</name>
        <dbReference type="ChEBI" id="CHEBI:456215"/>
    </ligand>
</feature>
<dbReference type="PROSITE" id="PS51845">
    <property type="entry name" value="PDEASE_I_2"/>
    <property type="match status" value="1"/>
</dbReference>
<evidence type="ECO:0000259" key="9">
    <source>
        <dbReference type="PROSITE" id="PS51845"/>
    </source>
</evidence>
<feature type="binding site" evidence="5">
    <location>
        <position position="536"/>
    </location>
    <ligand>
        <name>AMP</name>
        <dbReference type="ChEBI" id="CHEBI:456215"/>
    </ligand>
</feature>
<dbReference type="PRINTS" id="PR00387">
    <property type="entry name" value="PDIESTERASE1"/>
</dbReference>
<dbReference type="PROSITE" id="PS00126">
    <property type="entry name" value="PDEASE_I_1"/>
    <property type="match status" value="1"/>
</dbReference>
<comment type="similarity">
    <text evidence="7">Belongs to the cyclic nucleotide phosphodiesterase family.</text>
</comment>
<dbReference type="Proteomes" id="UP000007879">
    <property type="component" value="Unassembled WGS sequence"/>
</dbReference>
<feature type="binding site" evidence="6">
    <location>
        <position position="673"/>
    </location>
    <ligand>
        <name>Zn(2+)</name>
        <dbReference type="ChEBI" id="CHEBI:29105"/>
        <label>1</label>
    </ligand>
</feature>
<feature type="binding site" evidence="6">
    <location>
        <position position="535"/>
    </location>
    <ligand>
        <name>Zn(2+)</name>
        <dbReference type="ChEBI" id="CHEBI:29105"/>
        <label>1</label>
    </ligand>
</feature>
<evidence type="ECO:0000313" key="10">
    <source>
        <dbReference type="EnsemblMetazoa" id="XP_019855181.1"/>
    </source>
</evidence>
<evidence type="ECO:0000256" key="5">
    <source>
        <dbReference type="PIRSR" id="PIRSR623088-2"/>
    </source>
</evidence>